<keyword evidence="6 7" id="KW-0694">RNA-binding</keyword>
<comment type="caution">
    <text evidence="10">The sequence shown here is derived from an EMBL/GenBank/DDBJ whole genome shotgun (WGS) entry which is preliminary data.</text>
</comment>
<evidence type="ECO:0000256" key="8">
    <source>
        <dbReference type="NCBIfam" id="TIGR00188"/>
    </source>
</evidence>
<feature type="compositionally biased region" description="Polar residues" evidence="9">
    <location>
        <begin position="126"/>
        <end position="136"/>
    </location>
</feature>
<dbReference type="InterPro" id="IPR000100">
    <property type="entry name" value="RNase_P"/>
</dbReference>
<dbReference type="Pfam" id="PF00825">
    <property type="entry name" value="Ribonuclease_P"/>
    <property type="match status" value="1"/>
</dbReference>
<evidence type="ECO:0000256" key="7">
    <source>
        <dbReference type="HAMAP-Rule" id="MF_00227"/>
    </source>
</evidence>
<sequence>MKAAMTNIKFKLGVLKKRSEFLYVRNGLYSAKGGVVVQMRENAARDGIGVGFTATKKIGNAVIRNRAKRRLREVARALLPELGLTGHDYVFIARDSTTARQWTDLLDDTRKALITLSRRASGPTGEDNTQPKSQSA</sequence>
<evidence type="ECO:0000256" key="9">
    <source>
        <dbReference type="SAM" id="MobiDB-lite"/>
    </source>
</evidence>
<dbReference type="HAMAP" id="MF_00227">
    <property type="entry name" value="RNase_P"/>
    <property type="match status" value="1"/>
</dbReference>
<dbReference type="GO" id="GO:0001682">
    <property type="term" value="P:tRNA 5'-leader removal"/>
    <property type="evidence" value="ECO:0007669"/>
    <property type="project" value="UniProtKB-UniRule"/>
</dbReference>
<dbReference type="PANTHER" id="PTHR33992:SF1">
    <property type="entry name" value="RIBONUCLEASE P PROTEIN COMPONENT"/>
    <property type="match status" value="1"/>
</dbReference>
<reference evidence="10 11" key="1">
    <citation type="journal article" date="2014" name="Int. J. Syst. Evol. Microbiol.">
        <title>Complete genome sequence of Corynebacterium casei LMG S-19264T (=DSM 44701T), isolated from a smear-ripened cheese.</title>
        <authorList>
            <consortium name="US DOE Joint Genome Institute (JGI-PGF)"/>
            <person name="Walter F."/>
            <person name="Albersmeier A."/>
            <person name="Kalinowski J."/>
            <person name="Ruckert C."/>
        </authorList>
    </citation>
    <scope>NUCLEOTIDE SEQUENCE [LARGE SCALE GENOMIC DNA]</scope>
    <source>
        <strain evidence="10 11">KCTC 23968</strain>
    </source>
</reference>
<dbReference type="InterPro" id="IPR020568">
    <property type="entry name" value="Ribosomal_Su5_D2-typ_SF"/>
</dbReference>
<dbReference type="PANTHER" id="PTHR33992">
    <property type="entry name" value="RIBONUCLEASE P PROTEIN COMPONENT"/>
    <property type="match status" value="1"/>
</dbReference>
<feature type="region of interest" description="Disordered" evidence="9">
    <location>
        <begin position="117"/>
        <end position="136"/>
    </location>
</feature>
<evidence type="ECO:0000313" key="10">
    <source>
        <dbReference type="EMBL" id="GGX73321.1"/>
    </source>
</evidence>
<gene>
    <name evidence="7 10" type="primary">rnpA</name>
    <name evidence="10" type="ORF">GCM10011309_24190</name>
</gene>
<evidence type="ECO:0000256" key="4">
    <source>
        <dbReference type="ARBA" id="ARBA00022759"/>
    </source>
</evidence>
<name>A0A918KRL9_9PROT</name>
<dbReference type="GO" id="GO:0000049">
    <property type="term" value="F:tRNA binding"/>
    <property type="evidence" value="ECO:0007669"/>
    <property type="project" value="UniProtKB-UniRule"/>
</dbReference>
<dbReference type="AlphaFoldDB" id="A0A918KRL9"/>
<evidence type="ECO:0000313" key="11">
    <source>
        <dbReference type="Proteomes" id="UP000600865"/>
    </source>
</evidence>
<evidence type="ECO:0000256" key="1">
    <source>
        <dbReference type="ARBA" id="ARBA00002663"/>
    </source>
</evidence>
<comment type="function">
    <text evidence="1 7">RNaseP catalyzes the removal of the 5'-leader sequence from pre-tRNA to produce the mature 5'-terminus. It can also cleave other RNA substrates such as 4.5S RNA. The protein component plays an auxiliary but essential role in vivo by binding to the 5'-leader sequence and broadening the substrate specificity of the ribozyme.</text>
</comment>
<dbReference type="GO" id="GO:0004526">
    <property type="term" value="F:ribonuclease P activity"/>
    <property type="evidence" value="ECO:0007669"/>
    <property type="project" value="UniProtKB-UniRule"/>
</dbReference>
<dbReference type="Gene3D" id="3.30.230.10">
    <property type="match status" value="1"/>
</dbReference>
<dbReference type="GO" id="GO:0030677">
    <property type="term" value="C:ribonuclease P complex"/>
    <property type="evidence" value="ECO:0007669"/>
    <property type="project" value="TreeGrafter"/>
</dbReference>
<dbReference type="EMBL" id="BMYV01000003">
    <property type="protein sequence ID" value="GGX73321.1"/>
    <property type="molecule type" value="Genomic_DNA"/>
</dbReference>
<keyword evidence="2 7" id="KW-0819">tRNA processing</keyword>
<dbReference type="InterPro" id="IPR020539">
    <property type="entry name" value="RNase_P_CS"/>
</dbReference>
<dbReference type="NCBIfam" id="TIGR00188">
    <property type="entry name" value="rnpA"/>
    <property type="match status" value="1"/>
</dbReference>
<evidence type="ECO:0000256" key="6">
    <source>
        <dbReference type="ARBA" id="ARBA00022884"/>
    </source>
</evidence>
<organism evidence="10 11">
    <name type="scientific">Litorimonas cladophorae</name>
    <dbReference type="NCBI Taxonomy" id="1220491"/>
    <lineage>
        <taxon>Bacteria</taxon>
        <taxon>Pseudomonadati</taxon>
        <taxon>Pseudomonadota</taxon>
        <taxon>Alphaproteobacteria</taxon>
        <taxon>Maricaulales</taxon>
        <taxon>Robiginitomaculaceae</taxon>
    </lineage>
</organism>
<protein>
    <recommendedName>
        <fullName evidence="7 8">Ribonuclease P protein component</fullName>
        <shortName evidence="7">RNase P protein</shortName>
        <shortName evidence="7">RNaseP protein</shortName>
        <ecNumber evidence="7 8">3.1.26.5</ecNumber>
    </recommendedName>
    <alternativeName>
        <fullName evidence="7">Protein C5</fullName>
    </alternativeName>
</protein>
<accession>A0A918KRL9</accession>
<comment type="subunit">
    <text evidence="7">Consists of a catalytic RNA component (M1 or rnpB) and a protein subunit.</text>
</comment>
<evidence type="ECO:0000256" key="5">
    <source>
        <dbReference type="ARBA" id="ARBA00022801"/>
    </source>
</evidence>
<proteinExistence type="inferred from homology"/>
<dbReference type="InterPro" id="IPR014721">
    <property type="entry name" value="Ribsml_uS5_D2-typ_fold_subgr"/>
</dbReference>
<dbReference type="GO" id="GO:0042781">
    <property type="term" value="F:3'-tRNA processing endoribonuclease activity"/>
    <property type="evidence" value="ECO:0007669"/>
    <property type="project" value="TreeGrafter"/>
</dbReference>
<keyword evidence="5 7" id="KW-0378">Hydrolase</keyword>
<keyword evidence="11" id="KW-1185">Reference proteome</keyword>
<keyword evidence="3 7" id="KW-0540">Nuclease</keyword>
<dbReference type="Proteomes" id="UP000600865">
    <property type="component" value="Unassembled WGS sequence"/>
</dbReference>
<keyword evidence="4 7" id="KW-0255">Endonuclease</keyword>
<evidence type="ECO:0000256" key="3">
    <source>
        <dbReference type="ARBA" id="ARBA00022722"/>
    </source>
</evidence>
<dbReference type="EC" id="3.1.26.5" evidence="7 8"/>
<dbReference type="PROSITE" id="PS00648">
    <property type="entry name" value="RIBONUCLEASE_P"/>
    <property type="match status" value="1"/>
</dbReference>
<dbReference type="SUPFAM" id="SSF54211">
    <property type="entry name" value="Ribosomal protein S5 domain 2-like"/>
    <property type="match status" value="1"/>
</dbReference>
<evidence type="ECO:0000256" key="2">
    <source>
        <dbReference type="ARBA" id="ARBA00022694"/>
    </source>
</evidence>
<comment type="catalytic activity">
    <reaction evidence="7">
        <text>Endonucleolytic cleavage of RNA, removing 5'-extranucleotides from tRNA precursor.</text>
        <dbReference type="EC" id="3.1.26.5"/>
    </reaction>
</comment>
<comment type="similarity">
    <text evidence="7">Belongs to the RnpA family.</text>
</comment>